<dbReference type="Pfam" id="PF16075">
    <property type="entry name" value="DUF4815"/>
    <property type="match status" value="1"/>
</dbReference>
<gene>
    <name evidence="2" type="ORF">F1189_13465</name>
</gene>
<sequence>MATMPAGYYSRFDASKNYERHLGRAGKVLQSAEFNEIQQSIQDRLKRIADVLFKDGAIIRDCGILVDVNTGACQLEGGAVYVRGAVRGVAPRTLTIPVIGTVQVGIALNDVVVTELEDPTLRDPAVGVRNNNEPGAARLRVDTSWARAGDGTPGEFYPVYTIVDGIPQSQQPPPQIDAVALAIASYDRQSAGGMYVSSGLRVTQLADADTGEQVYSMAEGVARVDGREVTIPHARRVVYAAVPDLKTVISEPHVATGGSERVTLNHGPVAAVDQVLIVAQRVLTNFQHGAFTGAQDTLPDSPVLSIVAVNQGGTWQAGSSTFSGGTTFVAGTDYKLTSDKVDWSLSGTEPAPGSSYTVVYRYVAPVTPTGVDAAGFTVAGAVPGSVTQITYRWKRPRIDRLCLDGVGMVQWVQGIPNDSSPVAPMVPPGLLSVATVTQTWTTDRSVSNDGTHMLPMSQLEAMQRQIDQLGVLVGEQALKTEIAISEPTNKRGLFVDPLLDDTKRDQGIAQTGAVFDGILTLPLVDVHVATVSLAGTATLPMNNAATAPVIAQTLRTSCMKVNPYDAFEPIPASAVLEPATDFWTESRTVWTSMVTRIFQQTRRQEWGPSWGLLTRFTGTTTQVVVDWQTEVTRQWQEDAQFLRPINIKFTLSGFGPGEFLDVVQFDGRPMTFTAA</sequence>
<name>A0A5M6IVI2_9PROT</name>
<proteinExistence type="predicted"/>
<dbReference type="OrthoDB" id="2463879at2"/>
<comment type="caution">
    <text evidence="2">The sequence shown here is derived from an EMBL/GenBank/DDBJ whole genome shotgun (WGS) entry which is preliminary data.</text>
</comment>
<evidence type="ECO:0000313" key="3">
    <source>
        <dbReference type="Proteomes" id="UP000325255"/>
    </source>
</evidence>
<dbReference type="Proteomes" id="UP000325255">
    <property type="component" value="Unassembled WGS sequence"/>
</dbReference>
<dbReference type="RefSeq" id="WP_150041342.1">
    <property type="nucleotide sequence ID" value="NZ_OW485606.1"/>
</dbReference>
<accession>A0A5M6IVI2</accession>
<dbReference type="AlphaFoldDB" id="A0A5M6IVI2"/>
<keyword evidence="3" id="KW-1185">Reference proteome</keyword>
<organism evidence="2 3">
    <name type="scientific">Rhodovastum atsumiense</name>
    <dbReference type="NCBI Taxonomy" id="504468"/>
    <lineage>
        <taxon>Bacteria</taxon>
        <taxon>Pseudomonadati</taxon>
        <taxon>Pseudomonadota</taxon>
        <taxon>Alphaproteobacteria</taxon>
        <taxon>Acetobacterales</taxon>
        <taxon>Acetobacteraceae</taxon>
        <taxon>Rhodovastum</taxon>
    </lineage>
</organism>
<evidence type="ECO:0000313" key="2">
    <source>
        <dbReference type="EMBL" id="KAA5611568.1"/>
    </source>
</evidence>
<dbReference type="InterPro" id="IPR032096">
    <property type="entry name" value="DUF4815"/>
</dbReference>
<feature type="domain" description="DUF4815" evidence="1">
    <location>
        <begin position="9"/>
        <end position="590"/>
    </location>
</feature>
<dbReference type="EMBL" id="VWPK01000019">
    <property type="protein sequence ID" value="KAA5611568.1"/>
    <property type="molecule type" value="Genomic_DNA"/>
</dbReference>
<evidence type="ECO:0000259" key="1">
    <source>
        <dbReference type="Pfam" id="PF16075"/>
    </source>
</evidence>
<protein>
    <submittedName>
        <fullName evidence="2">DUF4815 domain-containing protein</fullName>
    </submittedName>
</protein>
<reference evidence="2 3" key="1">
    <citation type="submission" date="2019-09" db="EMBL/GenBank/DDBJ databases">
        <title>Genome sequence of Rhodovastum atsumiense, a diverse member of the Acetobacteraceae family of non-sulfur purple photosynthetic bacteria.</title>
        <authorList>
            <person name="Meyer T."/>
            <person name="Kyndt J."/>
        </authorList>
    </citation>
    <scope>NUCLEOTIDE SEQUENCE [LARGE SCALE GENOMIC DNA]</scope>
    <source>
        <strain evidence="2 3">DSM 21279</strain>
    </source>
</reference>